<comment type="caution">
    <text evidence="3">The sequence shown here is derived from an EMBL/GenBank/DDBJ whole genome shotgun (WGS) entry which is preliminary data.</text>
</comment>
<dbReference type="GeneID" id="41979236"/>
<feature type="region of interest" description="Disordered" evidence="1">
    <location>
        <begin position="60"/>
        <end position="81"/>
    </location>
</feature>
<dbReference type="Pfam" id="PF26616">
    <property type="entry name" value="CorA-like"/>
    <property type="match status" value="1"/>
</dbReference>
<keyword evidence="4" id="KW-1185">Reference proteome</keyword>
<dbReference type="OrthoDB" id="5396681at2759"/>
<accession>A0A507BM75</accession>
<proteinExistence type="predicted"/>
<gene>
    <name evidence="3" type="ORF">E0L32_011789</name>
</gene>
<evidence type="ECO:0000313" key="3">
    <source>
        <dbReference type="EMBL" id="TPX18291.1"/>
    </source>
</evidence>
<organism evidence="3 4">
    <name type="scientific">Thyridium curvatum</name>
    <dbReference type="NCBI Taxonomy" id="1093900"/>
    <lineage>
        <taxon>Eukaryota</taxon>
        <taxon>Fungi</taxon>
        <taxon>Dikarya</taxon>
        <taxon>Ascomycota</taxon>
        <taxon>Pezizomycotina</taxon>
        <taxon>Sordariomycetes</taxon>
        <taxon>Sordariomycetidae</taxon>
        <taxon>Thyridiales</taxon>
        <taxon>Thyridiaceae</taxon>
        <taxon>Thyridium</taxon>
    </lineage>
</organism>
<dbReference type="InterPro" id="IPR058257">
    <property type="entry name" value="CorA-like_dom"/>
</dbReference>
<evidence type="ECO:0000259" key="2">
    <source>
        <dbReference type="Pfam" id="PF26616"/>
    </source>
</evidence>
<dbReference type="AlphaFoldDB" id="A0A507BM75"/>
<dbReference type="STRING" id="1093900.A0A507BM75"/>
<feature type="compositionally biased region" description="Polar residues" evidence="1">
    <location>
        <begin position="60"/>
        <end position="72"/>
    </location>
</feature>
<reference evidence="3 4" key="1">
    <citation type="submission" date="2019-06" db="EMBL/GenBank/DDBJ databases">
        <title>Draft genome sequence of the filamentous fungus Phialemoniopsis curvata isolated from diesel fuel.</title>
        <authorList>
            <person name="Varaljay V.A."/>
            <person name="Lyon W.J."/>
            <person name="Crouch A.L."/>
            <person name="Drake C.E."/>
            <person name="Hollomon J.M."/>
            <person name="Nadeau L.J."/>
            <person name="Nunn H.S."/>
            <person name="Stevenson B.S."/>
            <person name="Bojanowski C.L."/>
            <person name="Crookes-Goodson W.J."/>
        </authorList>
    </citation>
    <scope>NUCLEOTIDE SEQUENCE [LARGE SCALE GENOMIC DNA]</scope>
    <source>
        <strain evidence="3 4">D216</strain>
    </source>
</reference>
<evidence type="ECO:0000313" key="4">
    <source>
        <dbReference type="Proteomes" id="UP000319257"/>
    </source>
</evidence>
<name>A0A507BM75_9PEZI</name>
<dbReference type="Proteomes" id="UP000319257">
    <property type="component" value="Unassembled WGS sequence"/>
</dbReference>
<sequence>MFGHGLGPIRDKSEASLWAKGQPLGSPRQNVFHLAKRIAGALALSRSLLALPLSDRTATRSSLELENDTNSVDPDPRASEKDDRFWQNFEAEAPNLFVSEDSLCDAGVLEYVAQEEQCSSSKVSTWYQPMDRIKSASGLKRALERELPSRSSRLILLSRANSWSRIKVTTAMFKSLYNTIHVSPFFLKIMTGFGRKISSTDENFMTCYTQLSRPHDLQKERSQNAKDASHGPVLLSCKEIPGTTETGYNLRHFERHGRDLCNPWSCRQSAIHHSYNFETKQSSSILIQPPRSLNLDSQTLGPIIPDHPLGIHAELLLSSTTEWKQYLNDLSDRLTSLYTKIAISKSFTEFQVDFASTQKTLQLRLELHQAHSILENTLDTIKTLNQHEGLIAKFCTTPVGHRRQFRCALDNISRELRGHLRTVQVLLSSSDEIKQMSDNIVLFRGQEVQCQNGAQLAQLAHIDLAETKTMSALTNKTAQDSQTMRIATVVAMLYLPANLVLVRRFR</sequence>
<protein>
    <recommendedName>
        <fullName evidence="2">CorA-like transporter domain-containing protein</fullName>
    </recommendedName>
</protein>
<dbReference type="InParanoid" id="A0A507BM75"/>
<dbReference type="EMBL" id="SKBQ01000119">
    <property type="protein sequence ID" value="TPX18291.1"/>
    <property type="molecule type" value="Genomic_DNA"/>
</dbReference>
<dbReference type="RefSeq" id="XP_031000002.1">
    <property type="nucleotide sequence ID" value="XM_031134557.1"/>
</dbReference>
<evidence type="ECO:0000256" key="1">
    <source>
        <dbReference type="SAM" id="MobiDB-lite"/>
    </source>
</evidence>
<feature type="domain" description="CorA-like transporter" evidence="2">
    <location>
        <begin position="83"/>
        <end position="290"/>
    </location>
</feature>